<keyword evidence="1" id="KW-0808">Transferase</keyword>
<dbReference type="PROSITE" id="PS51273">
    <property type="entry name" value="GATASE_TYPE_1"/>
    <property type="match status" value="1"/>
</dbReference>
<dbReference type="Pfam" id="PF07722">
    <property type="entry name" value="Peptidase_C26"/>
    <property type="match status" value="1"/>
</dbReference>
<gene>
    <name evidence="1" type="ORF">FD06_GL000844</name>
</gene>
<dbReference type="GO" id="GO:0006598">
    <property type="term" value="P:polyamine catabolic process"/>
    <property type="evidence" value="ECO:0007669"/>
    <property type="project" value="TreeGrafter"/>
</dbReference>
<dbReference type="GO" id="GO:0016740">
    <property type="term" value="F:transferase activity"/>
    <property type="evidence" value="ECO:0007669"/>
    <property type="project" value="UniProtKB-KW"/>
</dbReference>
<dbReference type="InterPro" id="IPR011697">
    <property type="entry name" value="Peptidase_C26"/>
</dbReference>
<evidence type="ECO:0000313" key="1">
    <source>
        <dbReference type="EMBL" id="KRM68917.1"/>
    </source>
</evidence>
<evidence type="ECO:0000313" key="2">
    <source>
        <dbReference type="Proteomes" id="UP000052012"/>
    </source>
</evidence>
<accession>A0A0R2AQP5</accession>
<dbReference type="SUPFAM" id="SSF52317">
    <property type="entry name" value="Class I glutamine amidotransferase-like"/>
    <property type="match status" value="1"/>
</dbReference>
<dbReference type="PANTHER" id="PTHR43235:SF1">
    <property type="entry name" value="GLUTAMINE AMIDOTRANSFERASE PB2B2.05-RELATED"/>
    <property type="match status" value="1"/>
</dbReference>
<dbReference type="STRING" id="1423781.FD06_GL000844"/>
<keyword evidence="1" id="KW-0315">Glutamine amidotransferase</keyword>
<organism evidence="1 2">
    <name type="scientific">Apilactobacillus ozensis DSM 23829 = JCM 17196</name>
    <dbReference type="NCBI Taxonomy" id="1423781"/>
    <lineage>
        <taxon>Bacteria</taxon>
        <taxon>Bacillati</taxon>
        <taxon>Bacillota</taxon>
        <taxon>Bacilli</taxon>
        <taxon>Lactobacillales</taxon>
        <taxon>Lactobacillaceae</taxon>
        <taxon>Apilactobacillus</taxon>
    </lineage>
</organism>
<sequence length="245" mass="27561">MKVGITGSINFNSNESFRTRESQFAQRTLLKCLLSNNVTPVIFPIAKPSMAQELAESVDGIIFTGGADVLPKYYEEDPIEQIGLTYEPRDEFEIALLKAGKTLHKPILGICRGMQIINVALGGSLYQDLNAQYDPKESQLLHHSQTTIGYSPVHYVNVDKNSALFNTMGAKPFVNSFHHEAVKDVAKELKIIAKANDGVIEGLENQDASIQCVQWHPENMWDHYTDEAELFKTFFKRVENSIERK</sequence>
<dbReference type="EMBL" id="AYYQ01000011">
    <property type="protein sequence ID" value="KRM68917.1"/>
    <property type="molecule type" value="Genomic_DNA"/>
</dbReference>
<dbReference type="RefSeq" id="WP_056965891.1">
    <property type="nucleotide sequence ID" value="NZ_AYYQ01000011.1"/>
</dbReference>
<keyword evidence="2" id="KW-1185">Reference proteome</keyword>
<dbReference type="CDD" id="cd01745">
    <property type="entry name" value="GATase1_2"/>
    <property type="match status" value="1"/>
</dbReference>
<dbReference type="Gene3D" id="3.40.50.880">
    <property type="match status" value="1"/>
</dbReference>
<dbReference type="GO" id="GO:0033969">
    <property type="term" value="F:gamma-glutamyl-gamma-aminobutyrate hydrolase activity"/>
    <property type="evidence" value="ECO:0007669"/>
    <property type="project" value="TreeGrafter"/>
</dbReference>
<dbReference type="AlphaFoldDB" id="A0A0R2AQP5"/>
<reference evidence="1 2" key="1">
    <citation type="journal article" date="2015" name="Genome Announc.">
        <title>Expanding the biotechnology potential of lactobacilli through comparative genomics of 213 strains and associated genera.</title>
        <authorList>
            <person name="Sun Z."/>
            <person name="Harris H.M."/>
            <person name="McCann A."/>
            <person name="Guo C."/>
            <person name="Argimon S."/>
            <person name="Zhang W."/>
            <person name="Yang X."/>
            <person name="Jeffery I.B."/>
            <person name="Cooney J.C."/>
            <person name="Kagawa T.F."/>
            <person name="Liu W."/>
            <person name="Song Y."/>
            <person name="Salvetti E."/>
            <person name="Wrobel A."/>
            <person name="Rasinkangas P."/>
            <person name="Parkhill J."/>
            <person name="Rea M.C."/>
            <person name="O'Sullivan O."/>
            <person name="Ritari J."/>
            <person name="Douillard F.P."/>
            <person name="Paul Ross R."/>
            <person name="Yang R."/>
            <person name="Briner A.E."/>
            <person name="Felis G.E."/>
            <person name="de Vos W.M."/>
            <person name="Barrangou R."/>
            <person name="Klaenhammer T.R."/>
            <person name="Caufield P.W."/>
            <person name="Cui Y."/>
            <person name="Zhang H."/>
            <person name="O'Toole P.W."/>
        </authorList>
    </citation>
    <scope>NUCLEOTIDE SEQUENCE [LARGE SCALE GENOMIC DNA]</scope>
    <source>
        <strain evidence="1 2">DSM 23829</strain>
    </source>
</reference>
<dbReference type="InterPro" id="IPR029062">
    <property type="entry name" value="Class_I_gatase-like"/>
</dbReference>
<dbReference type="Proteomes" id="UP000052012">
    <property type="component" value="Unassembled WGS sequence"/>
</dbReference>
<dbReference type="InterPro" id="IPR044668">
    <property type="entry name" value="PuuD-like"/>
</dbReference>
<name>A0A0R2AQP5_9LACO</name>
<dbReference type="GO" id="GO:0005829">
    <property type="term" value="C:cytosol"/>
    <property type="evidence" value="ECO:0007669"/>
    <property type="project" value="TreeGrafter"/>
</dbReference>
<dbReference type="OrthoDB" id="9813383at2"/>
<proteinExistence type="predicted"/>
<dbReference type="PATRIC" id="fig|1423781.4.peg.878"/>
<protein>
    <submittedName>
        <fullName evidence="1">Glutamine amidotransferase</fullName>
    </submittedName>
</protein>
<comment type="caution">
    <text evidence="1">The sequence shown here is derived from an EMBL/GenBank/DDBJ whole genome shotgun (WGS) entry which is preliminary data.</text>
</comment>
<dbReference type="PANTHER" id="PTHR43235">
    <property type="entry name" value="GLUTAMINE AMIDOTRANSFERASE PB2B2.05-RELATED"/>
    <property type="match status" value="1"/>
</dbReference>